<feature type="compositionally biased region" description="Gly residues" evidence="2">
    <location>
        <begin position="173"/>
        <end position="188"/>
    </location>
</feature>
<sequence length="871" mass="93749">MVEDHIKNNVVRVPAAGGSGKGAYFQQAVGIPQGSVLSGLLCNYFFFGHIEKRLLGDVLDGGVPERPHRPPGGGGARGLSARAVGLERRSDGIGGGSGSQGEGATSSFAPPAGGKRGRPGERERERERERGREREREREQEGERPPKFARISPACSRLGDAAAPDSDRASRGGVLGVPNGRGGGGSDGNRGPHETPQQQSCRNTANQNGRGHGSYGPVGGPHRGERCRLGGNGDDEQRGRGPAEREESGGESPFPDPEGDCTLLRQVDDFLLISTSKAKAESFVRVMHDEVKTGDWGFSVHQAKTLVNFDMVLESRKGGGGPGQPSVRRQVRRVEGDMFPWCGVRFDTRTCEVMANYSRYSKAGVAESLTVDSRRAGACLVGKMKRFLSPKCHALMLDEGEHLGINSRNTVLLNVYEMLLVCAAKTATSALRLPRGPAGNASLLSNGALETTAYAYSLIQNRSNRRNGSFGTSRGVRCVCKSCRNTANQNGRGHGSYGSVGGPHRGERCRLGGNGDDEQRGRGPVEREESGGESPFPDPEGDCTLLRQVDDFLLISTSKAKAESFVRVMHDEVKTGDWGFSVHQAKTLVNFDMVLESRKGGGGPGQPPVRRQVRRVEGDMFPWCGVRFDTRTCEVMANYSRYSKAGVAESLTVDSRRAGACLVGKMKRFLSPKCHALMLDEGEHLGINSRNTVLLNVYEMLLVCAAKTATSALRLPRGAAGNASLLSNGALETTAYAYSLIQSRSNRRKGSFGTSRGVRCVCKIHRFEVTWLGLHAFREVFGAFAMKDRGFARCKLDVERALRETAGSRGGGFEGFSRKVRQGKEGAAAAGCEEGATSDTQHGVRRGRAHGRLQRVVRSPDALSLLQTLTS</sequence>
<keyword evidence="1" id="KW-0548">Nucleotidyltransferase</keyword>
<comment type="function">
    <text evidence="1">Telomerase is a ribonucleoprotein enzyme essential for the replication of chromosome termini in most eukaryotes. It elongates telomeres. It is a reverse transcriptase that adds simple sequence repeats to chromosome ends by copying a template sequence within the RNA component of the enzyme.</text>
</comment>
<keyword evidence="1" id="KW-0779">Telomere</keyword>
<feature type="compositionally biased region" description="Basic and acidic residues" evidence="2">
    <location>
        <begin position="118"/>
        <end position="146"/>
    </location>
</feature>
<dbReference type="AlphaFoldDB" id="D7G4G6"/>
<dbReference type="Gene3D" id="1.10.357.90">
    <property type="match status" value="2"/>
</dbReference>
<feature type="region of interest" description="Disordered" evidence="2">
    <location>
        <begin position="491"/>
        <end position="541"/>
    </location>
</feature>
<feature type="region of interest" description="Disordered" evidence="2">
    <location>
        <begin position="828"/>
        <end position="851"/>
    </location>
</feature>
<gene>
    <name evidence="4" type="ORF">Esi_0569_0005</name>
</gene>
<evidence type="ECO:0000313" key="5">
    <source>
        <dbReference type="Proteomes" id="UP000002630"/>
    </source>
</evidence>
<feature type="region of interest" description="Disordered" evidence="2">
    <location>
        <begin position="88"/>
        <end position="261"/>
    </location>
</feature>
<dbReference type="STRING" id="2880.D7G4G6"/>
<dbReference type="Pfam" id="PF21399">
    <property type="entry name" value="TERT_C"/>
    <property type="match status" value="2"/>
</dbReference>
<comment type="subcellular location">
    <subcellularLocation>
        <location evidence="1">Nucleus</location>
    </subcellularLocation>
    <subcellularLocation>
        <location evidence="1">Chromosome</location>
        <location evidence="1">Telomere</location>
    </subcellularLocation>
</comment>
<name>D7G4G6_ECTSI</name>
<evidence type="ECO:0000256" key="2">
    <source>
        <dbReference type="SAM" id="MobiDB-lite"/>
    </source>
</evidence>
<feature type="domain" description="Telomerase reverse transcriptase C-terminal extension" evidence="3">
    <location>
        <begin position="383"/>
        <end position="464"/>
    </location>
</feature>
<protein>
    <recommendedName>
        <fullName evidence="1">Telomerase reverse transcriptase</fullName>
        <ecNumber evidence="1">2.7.7.49</ecNumber>
    </recommendedName>
    <alternativeName>
        <fullName evidence="1">Telomerase catalytic subunit</fullName>
    </alternativeName>
</protein>
<dbReference type="EC" id="2.7.7.49" evidence="1"/>
<keyword evidence="1 4" id="KW-0695">RNA-directed DNA polymerase</keyword>
<dbReference type="GO" id="GO:0000781">
    <property type="term" value="C:chromosome, telomeric region"/>
    <property type="evidence" value="ECO:0007669"/>
    <property type="project" value="UniProtKB-SubCell"/>
</dbReference>
<dbReference type="GO" id="GO:0046872">
    <property type="term" value="F:metal ion binding"/>
    <property type="evidence" value="ECO:0007669"/>
    <property type="project" value="UniProtKB-KW"/>
</dbReference>
<evidence type="ECO:0000256" key="1">
    <source>
        <dbReference type="RuleBase" id="RU365061"/>
    </source>
</evidence>
<dbReference type="Proteomes" id="UP000002630">
    <property type="component" value="Unassembled WGS sequence"/>
</dbReference>
<comment type="catalytic activity">
    <reaction evidence="1">
        <text>DNA(n) + a 2'-deoxyribonucleoside 5'-triphosphate = DNA(n+1) + diphosphate</text>
        <dbReference type="Rhea" id="RHEA:22508"/>
        <dbReference type="Rhea" id="RHEA-COMP:17339"/>
        <dbReference type="Rhea" id="RHEA-COMP:17340"/>
        <dbReference type="ChEBI" id="CHEBI:33019"/>
        <dbReference type="ChEBI" id="CHEBI:61560"/>
        <dbReference type="ChEBI" id="CHEBI:173112"/>
        <dbReference type="EC" id="2.7.7.49"/>
    </reaction>
</comment>
<feature type="compositionally biased region" description="Basic and acidic residues" evidence="2">
    <location>
        <begin position="517"/>
        <end position="530"/>
    </location>
</feature>
<dbReference type="InterPro" id="IPR003545">
    <property type="entry name" value="Telomerase_RT"/>
</dbReference>
<dbReference type="PANTHER" id="PTHR12066:SF0">
    <property type="entry name" value="TELOMERASE REVERSE TRANSCRIPTASE"/>
    <property type="match status" value="1"/>
</dbReference>
<dbReference type="EMBL" id="FN649760">
    <property type="protein sequence ID" value="CBJ33712.1"/>
    <property type="molecule type" value="Genomic_DNA"/>
</dbReference>
<dbReference type="GO" id="GO:0070034">
    <property type="term" value="F:telomerase RNA binding"/>
    <property type="evidence" value="ECO:0007669"/>
    <property type="project" value="TreeGrafter"/>
</dbReference>
<feature type="compositionally biased region" description="Polar residues" evidence="2">
    <location>
        <begin position="195"/>
        <end position="209"/>
    </location>
</feature>
<reference evidence="4 5" key="1">
    <citation type="journal article" date="2010" name="Nature">
        <title>The Ectocarpus genome and the independent evolution of multicellularity in brown algae.</title>
        <authorList>
            <person name="Cock J.M."/>
            <person name="Sterck L."/>
            <person name="Rouze P."/>
            <person name="Scornet D."/>
            <person name="Allen A.E."/>
            <person name="Amoutzias G."/>
            <person name="Anthouard V."/>
            <person name="Artiguenave F."/>
            <person name="Aury J.M."/>
            <person name="Badger J.H."/>
            <person name="Beszteri B."/>
            <person name="Billiau K."/>
            <person name="Bonnet E."/>
            <person name="Bothwell J.H."/>
            <person name="Bowler C."/>
            <person name="Boyen C."/>
            <person name="Brownlee C."/>
            <person name="Carrano C.J."/>
            <person name="Charrier B."/>
            <person name="Cho G.Y."/>
            <person name="Coelho S.M."/>
            <person name="Collen J."/>
            <person name="Corre E."/>
            <person name="Da Silva C."/>
            <person name="Delage L."/>
            <person name="Delaroque N."/>
            <person name="Dittami S.M."/>
            <person name="Doulbeau S."/>
            <person name="Elias M."/>
            <person name="Farnham G."/>
            <person name="Gachon C.M."/>
            <person name="Gschloessl B."/>
            <person name="Heesch S."/>
            <person name="Jabbari K."/>
            <person name="Jubin C."/>
            <person name="Kawai H."/>
            <person name="Kimura K."/>
            <person name="Kloareg B."/>
            <person name="Kupper F.C."/>
            <person name="Lang D."/>
            <person name="Le Bail A."/>
            <person name="Leblanc C."/>
            <person name="Lerouge P."/>
            <person name="Lohr M."/>
            <person name="Lopez P.J."/>
            <person name="Martens C."/>
            <person name="Maumus F."/>
            <person name="Michel G."/>
            <person name="Miranda-Saavedra D."/>
            <person name="Morales J."/>
            <person name="Moreau H."/>
            <person name="Motomura T."/>
            <person name="Nagasato C."/>
            <person name="Napoli C.A."/>
            <person name="Nelson D.R."/>
            <person name="Nyvall-Collen P."/>
            <person name="Peters A.F."/>
            <person name="Pommier C."/>
            <person name="Potin P."/>
            <person name="Poulain J."/>
            <person name="Quesneville H."/>
            <person name="Read B."/>
            <person name="Rensing S.A."/>
            <person name="Ritter A."/>
            <person name="Rousvoal S."/>
            <person name="Samanta M."/>
            <person name="Samson G."/>
            <person name="Schroeder D.C."/>
            <person name="Segurens B."/>
            <person name="Strittmatter M."/>
            <person name="Tonon T."/>
            <person name="Tregear J.W."/>
            <person name="Valentin K."/>
            <person name="von Dassow P."/>
            <person name="Yamagishi T."/>
            <person name="Van de Peer Y."/>
            <person name="Wincker P."/>
        </authorList>
    </citation>
    <scope>NUCLEOTIDE SEQUENCE [LARGE SCALE GENOMIC DNA]</scope>
    <source>
        <strain evidence="5">Ec32 / CCAP1310/4</strain>
    </source>
</reference>
<dbReference type="OrthoDB" id="289721at2759"/>
<organism evidence="4 5">
    <name type="scientific">Ectocarpus siliculosus</name>
    <name type="common">Brown alga</name>
    <name type="synonym">Conferva siliculosa</name>
    <dbReference type="NCBI Taxonomy" id="2880"/>
    <lineage>
        <taxon>Eukaryota</taxon>
        <taxon>Sar</taxon>
        <taxon>Stramenopiles</taxon>
        <taxon>Ochrophyta</taxon>
        <taxon>PX clade</taxon>
        <taxon>Phaeophyceae</taxon>
        <taxon>Ectocarpales</taxon>
        <taxon>Ectocarpaceae</taxon>
        <taxon>Ectocarpus</taxon>
    </lineage>
</organism>
<dbReference type="GO" id="GO:0003720">
    <property type="term" value="F:telomerase activity"/>
    <property type="evidence" value="ECO:0007669"/>
    <property type="project" value="InterPro"/>
</dbReference>
<dbReference type="GO" id="GO:0000333">
    <property type="term" value="C:telomerase catalytic core complex"/>
    <property type="evidence" value="ECO:0007669"/>
    <property type="project" value="TreeGrafter"/>
</dbReference>
<evidence type="ECO:0000313" key="4">
    <source>
        <dbReference type="EMBL" id="CBJ33712.1"/>
    </source>
</evidence>
<dbReference type="Gene3D" id="3.30.70.2630">
    <property type="match status" value="2"/>
</dbReference>
<feature type="compositionally biased region" description="Gly residues" evidence="2">
    <location>
        <begin position="210"/>
        <end position="221"/>
    </location>
</feature>
<keyword evidence="1" id="KW-0158">Chromosome</keyword>
<dbReference type="GO" id="GO:0042162">
    <property type="term" value="F:telomeric DNA binding"/>
    <property type="evidence" value="ECO:0007669"/>
    <property type="project" value="TreeGrafter"/>
</dbReference>
<feature type="compositionally biased region" description="Gly residues" evidence="2">
    <location>
        <begin position="92"/>
        <end position="101"/>
    </location>
</feature>
<comment type="similarity">
    <text evidence="1">Belongs to the reverse transcriptase family. Telomerase subfamily.</text>
</comment>
<dbReference type="eggNOG" id="KOG1005">
    <property type="taxonomic scope" value="Eukaryota"/>
</dbReference>
<evidence type="ECO:0000259" key="3">
    <source>
        <dbReference type="Pfam" id="PF21399"/>
    </source>
</evidence>
<dbReference type="GO" id="GO:0007004">
    <property type="term" value="P:telomere maintenance via telomerase"/>
    <property type="evidence" value="ECO:0007669"/>
    <property type="project" value="TreeGrafter"/>
</dbReference>
<keyword evidence="1" id="KW-0479">Metal-binding</keyword>
<feature type="domain" description="Telomerase reverse transcriptase C-terminal extension" evidence="3">
    <location>
        <begin position="665"/>
        <end position="778"/>
    </location>
</feature>
<feature type="compositionally biased region" description="Gly residues" evidence="2">
    <location>
        <begin position="492"/>
        <end position="503"/>
    </location>
</feature>
<dbReference type="InParanoid" id="D7G4G6"/>
<keyword evidence="5" id="KW-1185">Reference proteome</keyword>
<keyword evidence="1" id="KW-0460">Magnesium</keyword>
<proteinExistence type="inferred from homology"/>
<dbReference type="InterPro" id="IPR049139">
    <property type="entry name" value="TERT_C"/>
</dbReference>
<keyword evidence="1" id="KW-0539">Nucleus</keyword>
<keyword evidence="1" id="KW-0808">Transferase</keyword>
<feature type="compositionally biased region" description="Basic and acidic residues" evidence="2">
    <location>
        <begin position="235"/>
        <end position="248"/>
    </location>
</feature>
<accession>D7G4G6</accession>
<dbReference type="PANTHER" id="PTHR12066">
    <property type="entry name" value="TELOMERASE REVERSE TRANSCRIPTASE"/>
    <property type="match status" value="1"/>
</dbReference>